<feature type="compositionally biased region" description="Basic and acidic residues" evidence="1">
    <location>
        <begin position="419"/>
        <end position="432"/>
    </location>
</feature>
<comment type="caution">
    <text evidence="3">The sequence shown here is derived from an EMBL/GenBank/DDBJ whole genome shotgun (WGS) entry which is preliminary data.</text>
</comment>
<evidence type="ECO:0000313" key="4">
    <source>
        <dbReference type="Proteomes" id="UP001152885"/>
    </source>
</evidence>
<evidence type="ECO:0000313" key="3">
    <source>
        <dbReference type="EMBL" id="CAI5760216.1"/>
    </source>
</evidence>
<sequence>MSNDFPPTTIVLAKVKGYPAWPAMVLDEELLPEHISSKKPKSRKAASNFLPVRFFSDDTYIWINITDVKLLAPEMIDAHFVESSTKRRKDNLLENAFELAKEPPEMELFIQYGSRAAPPDEEEVAPILDEEDVIVAKPARKKAKVEKKPAEKKPVEKKLSAKEKQRLQDLKIWAGYDSDWGLDDFNQYDFENGNYIFDNEEEQNEIFNNIDFDNLDKLTTKFAKIEEKLISKILKDGIYSENDKEVILYQLHLLNTLLKELPRSIINKSKLLRVLILNQRRLPKGELEKFKKEHEEAQQQESVENGSKEENEDEDVQEVKEEVVKEEEVKEDEKEEEEIDPEVFEANEQFKEELRLKIDSILKQLDIEIRQNRPEELIIKKEIPQSSTQTPIPSTPLPESSGDKSENKENIIQNGSKEVVTKQEPEFDKTEHISASTTNDNKAKHETAINNDL</sequence>
<dbReference type="PROSITE" id="PS50812">
    <property type="entry name" value="PWWP"/>
    <property type="match status" value="1"/>
</dbReference>
<dbReference type="InterPro" id="IPR000313">
    <property type="entry name" value="PWWP_dom"/>
</dbReference>
<dbReference type="EMBL" id="CANTUO010000006">
    <property type="protein sequence ID" value="CAI5760216.1"/>
    <property type="molecule type" value="Genomic_DNA"/>
</dbReference>
<feature type="domain" description="PWWP" evidence="2">
    <location>
        <begin position="7"/>
        <end position="74"/>
    </location>
</feature>
<protein>
    <recommendedName>
        <fullName evidence="2">PWWP domain-containing protein</fullName>
    </recommendedName>
</protein>
<dbReference type="AlphaFoldDB" id="A0A9W4U036"/>
<dbReference type="InterPro" id="IPR035503">
    <property type="entry name" value="IOC4-like_PWWP"/>
</dbReference>
<keyword evidence="4" id="KW-1185">Reference proteome</keyword>
<dbReference type="CDD" id="cd05840">
    <property type="entry name" value="PWWP_ScIOC4-like"/>
    <property type="match status" value="1"/>
</dbReference>
<dbReference type="Proteomes" id="UP001152885">
    <property type="component" value="Unassembled WGS sequence"/>
</dbReference>
<proteinExistence type="predicted"/>
<feature type="compositionally biased region" description="Basic and acidic residues" evidence="1">
    <location>
        <begin position="317"/>
        <end position="332"/>
    </location>
</feature>
<dbReference type="SUPFAM" id="SSF63748">
    <property type="entry name" value="Tudor/PWWP/MBT"/>
    <property type="match status" value="1"/>
</dbReference>
<dbReference type="OrthoDB" id="62853at2759"/>
<feature type="region of interest" description="Disordered" evidence="1">
    <location>
        <begin position="379"/>
        <end position="453"/>
    </location>
</feature>
<gene>
    <name evidence="3" type="ORF">CANVERA_P4726</name>
</gene>
<reference evidence="3" key="1">
    <citation type="submission" date="2022-12" db="EMBL/GenBank/DDBJ databases">
        <authorList>
            <person name="Brejova B."/>
        </authorList>
    </citation>
    <scope>NUCLEOTIDE SEQUENCE</scope>
</reference>
<accession>A0A9W4U036</accession>
<evidence type="ECO:0000256" key="1">
    <source>
        <dbReference type="SAM" id="MobiDB-lite"/>
    </source>
</evidence>
<dbReference type="Pfam" id="PF00855">
    <property type="entry name" value="PWWP"/>
    <property type="match status" value="1"/>
</dbReference>
<evidence type="ECO:0000259" key="2">
    <source>
        <dbReference type="PROSITE" id="PS50812"/>
    </source>
</evidence>
<feature type="region of interest" description="Disordered" evidence="1">
    <location>
        <begin position="291"/>
        <end position="346"/>
    </location>
</feature>
<name>A0A9W4U036_9ASCO</name>
<dbReference type="Gene3D" id="2.30.30.140">
    <property type="match status" value="1"/>
</dbReference>
<dbReference type="SMART" id="SM00293">
    <property type="entry name" value="PWWP"/>
    <property type="match status" value="1"/>
</dbReference>
<organism evidence="3 4">
    <name type="scientific">Candida verbasci</name>
    <dbReference type="NCBI Taxonomy" id="1227364"/>
    <lineage>
        <taxon>Eukaryota</taxon>
        <taxon>Fungi</taxon>
        <taxon>Dikarya</taxon>
        <taxon>Ascomycota</taxon>
        <taxon>Saccharomycotina</taxon>
        <taxon>Pichiomycetes</taxon>
        <taxon>Debaryomycetaceae</taxon>
        <taxon>Candida/Lodderomyces clade</taxon>
        <taxon>Candida</taxon>
    </lineage>
</organism>
<feature type="compositionally biased region" description="Acidic residues" evidence="1">
    <location>
        <begin position="333"/>
        <end position="345"/>
    </location>
</feature>